<gene>
    <name evidence="5" type="ORF">Clacol_009628</name>
</gene>
<keyword evidence="6" id="KW-1185">Reference proteome</keyword>
<name>A0AAV5ANI2_9AGAM</name>
<sequence length="171" mass="19756">MDGWMFKVALPRSWPCCWVLSVKSLQRHKLPNVNQTNARSETVKIIWQPRDIPSMKLIETELSYSFMDIGPIAKYHALHTDHAQKLHELPDEHLQDMLPVAKRIALAIGCEDYNILQNNGRPAHQFVDHVHFHVIPKPSKSDEEGLVIGWPAQAFTKDELQKSYEELKSRL</sequence>
<evidence type="ECO:0000313" key="5">
    <source>
        <dbReference type="EMBL" id="GJJ15352.1"/>
    </source>
</evidence>
<accession>A0AAV5ANI2</accession>
<dbReference type="InterPro" id="IPR011146">
    <property type="entry name" value="HIT-like"/>
</dbReference>
<proteinExistence type="predicted"/>
<dbReference type="PROSITE" id="PS00892">
    <property type="entry name" value="HIT_1"/>
    <property type="match status" value="1"/>
</dbReference>
<feature type="short sequence motif" description="Histidine triad motif" evidence="2 3">
    <location>
        <begin position="129"/>
        <end position="133"/>
    </location>
</feature>
<dbReference type="Pfam" id="PF01230">
    <property type="entry name" value="HIT"/>
    <property type="match status" value="1"/>
</dbReference>
<dbReference type="GO" id="GO:0003824">
    <property type="term" value="F:catalytic activity"/>
    <property type="evidence" value="ECO:0007669"/>
    <property type="project" value="InterPro"/>
</dbReference>
<dbReference type="PANTHER" id="PTHR46648">
    <property type="entry name" value="HIT FAMILY PROTEIN 1"/>
    <property type="match status" value="1"/>
</dbReference>
<dbReference type="InterPro" id="IPR001310">
    <property type="entry name" value="Histidine_triad_HIT"/>
</dbReference>
<dbReference type="PANTHER" id="PTHR46648:SF1">
    <property type="entry name" value="ADENOSINE 5'-MONOPHOSPHORAMIDASE HNT1"/>
    <property type="match status" value="1"/>
</dbReference>
<organism evidence="5 6">
    <name type="scientific">Clathrus columnatus</name>
    <dbReference type="NCBI Taxonomy" id="1419009"/>
    <lineage>
        <taxon>Eukaryota</taxon>
        <taxon>Fungi</taxon>
        <taxon>Dikarya</taxon>
        <taxon>Basidiomycota</taxon>
        <taxon>Agaricomycotina</taxon>
        <taxon>Agaricomycetes</taxon>
        <taxon>Phallomycetidae</taxon>
        <taxon>Phallales</taxon>
        <taxon>Clathraceae</taxon>
        <taxon>Clathrus</taxon>
    </lineage>
</organism>
<reference evidence="5" key="1">
    <citation type="submission" date="2021-10" db="EMBL/GenBank/DDBJ databases">
        <title>De novo Genome Assembly of Clathrus columnatus (Basidiomycota, Fungi) Using Illumina and Nanopore Sequence Data.</title>
        <authorList>
            <person name="Ogiso-Tanaka E."/>
            <person name="Itagaki H."/>
            <person name="Hosoya T."/>
            <person name="Hosaka K."/>
        </authorList>
    </citation>
    <scope>NUCLEOTIDE SEQUENCE</scope>
    <source>
        <strain evidence="5">MO-923</strain>
    </source>
</reference>
<dbReference type="PROSITE" id="PS51084">
    <property type="entry name" value="HIT_2"/>
    <property type="match status" value="1"/>
</dbReference>
<evidence type="ECO:0000256" key="2">
    <source>
        <dbReference type="PIRSR" id="PIRSR601310-3"/>
    </source>
</evidence>
<evidence type="ECO:0000256" key="3">
    <source>
        <dbReference type="PROSITE-ProRule" id="PRU00464"/>
    </source>
</evidence>
<evidence type="ECO:0000313" key="6">
    <source>
        <dbReference type="Proteomes" id="UP001050691"/>
    </source>
</evidence>
<dbReference type="AlphaFoldDB" id="A0AAV5ANI2"/>
<evidence type="ECO:0000256" key="1">
    <source>
        <dbReference type="PIRSR" id="PIRSR601310-1"/>
    </source>
</evidence>
<dbReference type="Proteomes" id="UP001050691">
    <property type="component" value="Unassembled WGS sequence"/>
</dbReference>
<dbReference type="Gene3D" id="3.30.428.10">
    <property type="entry name" value="HIT-like"/>
    <property type="match status" value="1"/>
</dbReference>
<comment type="caution">
    <text evidence="5">The sequence shown here is derived from an EMBL/GenBank/DDBJ whole genome shotgun (WGS) entry which is preliminary data.</text>
</comment>
<dbReference type="GO" id="GO:0009117">
    <property type="term" value="P:nucleotide metabolic process"/>
    <property type="evidence" value="ECO:0007669"/>
    <property type="project" value="TreeGrafter"/>
</dbReference>
<dbReference type="InterPro" id="IPR036265">
    <property type="entry name" value="HIT-like_sf"/>
</dbReference>
<dbReference type="EMBL" id="BPWL01000011">
    <property type="protein sequence ID" value="GJJ15352.1"/>
    <property type="molecule type" value="Genomic_DNA"/>
</dbReference>
<dbReference type="InterPro" id="IPR019808">
    <property type="entry name" value="Histidine_triad_CS"/>
</dbReference>
<feature type="domain" description="HIT" evidence="4">
    <location>
        <begin position="43"/>
        <end position="145"/>
    </location>
</feature>
<protein>
    <recommendedName>
        <fullName evidence="4">HIT domain-containing protein</fullName>
    </recommendedName>
</protein>
<dbReference type="SUPFAM" id="SSF54197">
    <property type="entry name" value="HIT-like"/>
    <property type="match status" value="1"/>
</dbReference>
<feature type="active site" description="Tele-AMP-histidine intermediate" evidence="1">
    <location>
        <position position="131"/>
    </location>
</feature>
<evidence type="ECO:0000259" key="4">
    <source>
        <dbReference type="PROSITE" id="PS51084"/>
    </source>
</evidence>